<dbReference type="Pfam" id="PF13924">
    <property type="entry name" value="Lipocalin_5"/>
    <property type="match status" value="1"/>
</dbReference>
<dbReference type="EMBL" id="JMSN01000001">
    <property type="protein sequence ID" value="KDN53526.1"/>
    <property type="molecule type" value="Genomic_DNA"/>
</dbReference>
<dbReference type="InterPro" id="IPR024311">
    <property type="entry name" value="Lipocalin-like"/>
</dbReference>
<evidence type="ECO:0000313" key="2">
    <source>
        <dbReference type="EMBL" id="KDN53526.1"/>
    </source>
</evidence>
<reference evidence="2 3" key="1">
    <citation type="submission" date="2014-05" db="EMBL/GenBank/DDBJ databases">
        <title>Draft genome sequence of a rare smut relative, Tilletiaria anomala UBC 951.</title>
        <authorList>
            <consortium name="DOE Joint Genome Institute"/>
            <person name="Toome M."/>
            <person name="Kuo A."/>
            <person name="Henrissat B."/>
            <person name="Lipzen A."/>
            <person name="Tritt A."/>
            <person name="Yoshinaga Y."/>
            <person name="Zane M."/>
            <person name="Barry K."/>
            <person name="Grigoriev I.V."/>
            <person name="Spatafora J.W."/>
            <person name="Aimea M.C."/>
        </authorList>
    </citation>
    <scope>NUCLEOTIDE SEQUENCE [LARGE SCALE GENOMIC DNA]</scope>
    <source>
        <strain evidence="2 3">UBC 951</strain>
    </source>
</reference>
<dbReference type="OrthoDB" id="3904217at2759"/>
<dbReference type="Proteomes" id="UP000027361">
    <property type="component" value="Unassembled WGS sequence"/>
</dbReference>
<evidence type="ECO:0000259" key="1">
    <source>
        <dbReference type="Pfam" id="PF13924"/>
    </source>
</evidence>
<comment type="caution">
    <text evidence="2">The sequence shown here is derived from an EMBL/GenBank/DDBJ whole genome shotgun (WGS) entry which is preliminary data.</text>
</comment>
<dbReference type="AlphaFoldDB" id="A0A066WI65"/>
<dbReference type="GeneID" id="25267870"/>
<name>A0A066WI65_TILAU</name>
<keyword evidence="3" id="KW-1185">Reference proteome</keyword>
<sequence>MEHHQRNVEAPKGPAILGQLVGAWSLKNAKAHSAHREFSMPLGSRPQGLLIYSDDGYVTASIEADSDAPEAAPSTVLYTGPIELTHPSAMYMDYEGCIPDAVSLELVQSALREEELGTVLVKELKINGEGAHRTLTVRTTSTWPQGTQHEPVTLTLTWQRNQSLSP</sequence>
<gene>
    <name evidence="2" type="ORF">K437DRAFT_848</name>
</gene>
<protein>
    <recommendedName>
        <fullName evidence="1">Lipocalin-like domain-containing protein</fullName>
    </recommendedName>
</protein>
<dbReference type="InParanoid" id="A0A066WI65"/>
<organism evidence="2 3">
    <name type="scientific">Tilletiaria anomala (strain ATCC 24038 / CBS 436.72 / UBC 951)</name>
    <dbReference type="NCBI Taxonomy" id="1037660"/>
    <lineage>
        <taxon>Eukaryota</taxon>
        <taxon>Fungi</taxon>
        <taxon>Dikarya</taxon>
        <taxon>Basidiomycota</taxon>
        <taxon>Ustilaginomycotina</taxon>
        <taxon>Exobasidiomycetes</taxon>
        <taxon>Georgefischeriales</taxon>
        <taxon>Tilletiariaceae</taxon>
        <taxon>Tilletiaria</taxon>
    </lineage>
</organism>
<accession>A0A066WI65</accession>
<dbReference type="RefSeq" id="XP_013246341.1">
    <property type="nucleotide sequence ID" value="XM_013390887.1"/>
</dbReference>
<proteinExistence type="predicted"/>
<dbReference type="HOGENOM" id="CLU_1603885_0_0_1"/>
<feature type="domain" description="Lipocalin-like" evidence="1">
    <location>
        <begin position="21"/>
        <end position="160"/>
    </location>
</feature>
<evidence type="ECO:0000313" key="3">
    <source>
        <dbReference type="Proteomes" id="UP000027361"/>
    </source>
</evidence>